<dbReference type="InterPro" id="IPR011009">
    <property type="entry name" value="Kinase-like_dom_sf"/>
</dbReference>
<dbReference type="AlphaFoldDB" id="A0A7S2EKK8"/>
<dbReference type="SUPFAM" id="SSF56112">
    <property type="entry name" value="Protein kinase-like (PK-like)"/>
    <property type="match status" value="1"/>
</dbReference>
<dbReference type="PANTHER" id="PTHR24362:SF309">
    <property type="entry name" value="PROTEIN KINASE DOMAIN-CONTAINING PROTEIN"/>
    <property type="match status" value="1"/>
</dbReference>
<dbReference type="EMBL" id="HBGN01025655">
    <property type="protein sequence ID" value="CAD9340786.1"/>
    <property type="molecule type" value="Transcribed_RNA"/>
</dbReference>
<sequence>MGIIMDMKIHSTALLFVAIIAALCATAPTLVYSFTTASSTHLGSKKIAAQASHDARPSSVIWEKVVSTNTQRYAEAPLKGLARTMINPMPTIPLIEDWTMLETGEVQGTVIGHPVFDDGTTVTTSQLRDLDLMRDITDEDEGHVVVTQSGSKYKLGLSAKKNKRQRTPKNSGGAKGEWSYDFFNSLPLFKPSETKKGKQEKNNGVSPPNSIISAADSILFRANGINSVLLKNDKKNYPISNGKKDKVDKYKNEIRSSFDNNLLDQKKLYEVTVKYNLTGQTIANGKYLLSGEAQTSTSGKSQIWTAYRSDPKTGLPIGKPVTIKLTDNSQAIRRESRNYKRIKSGLFRGEFVEKIEFLSDIEVVGAKEEEEDGGSSANMLEGKSVLVLEKGLMDLQEYMYQRDRVGLSSRAMRDAAHSAGKCIQAIHSSNMVWTDLKTDNFVVIGEDTDEKEGEPFVIKGIDLESAMPLRSNPVDYSPQACPPEFADAYISGRGHDFILDTSYDMWSLGMMLYELSTGYHYFAGETPLSITKALKNNFQADVSEVKDAKLRDLIQLCLHKDPKKRPTITQFLFHPYFLTSGIGSRSF</sequence>
<reference evidence="2" key="1">
    <citation type="submission" date="2021-01" db="EMBL/GenBank/DDBJ databases">
        <authorList>
            <person name="Corre E."/>
            <person name="Pelletier E."/>
            <person name="Niang G."/>
            <person name="Scheremetjew M."/>
            <person name="Finn R."/>
            <person name="Kale V."/>
            <person name="Holt S."/>
            <person name="Cochrane G."/>
            <person name="Meng A."/>
            <person name="Brown T."/>
            <person name="Cohen L."/>
        </authorList>
    </citation>
    <scope>NUCLEOTIDE SEQUENCE</scope>
    <source>
        <strain evidence="2">Pop2</strain>
    </source>
</reference>
<dbReference type="PANTHER" id="PTHR24362">
    <property type="entry name" value="SERINE/THREONINE-PROTEIN KINASE NEK"/>
    <property type="match status" value="1"/>
</dbReference>
<accession>A0A7S2EKK8</accession>
<name>A0A7S2EKK8_9STRA</name>
<dbReference type="InterPro" id="IPR000719">
    <property type="entry name" value="Prot_kinase_dom"/>
</dbReference>
<evidence type="ECO:0000313" key="2">
    <source>
        <dbReference type="EMBL" id="CAD9340786.1"/>
    </source>
</evidence>
<organism evidence="2">
    <name type="scientific">Ditylum brightwellii</name>
    <dbReference type="NCBI Taxonomy" id="49249"/>
    <lineage>
        <taxon>Eukaryota</taxon>
        <taxon>Sar</taxon>
        <taxon>Stramenopiles</taxon>
        <taxon>Ochrophyta</taxon>
        <taxon>Bacillariophyta</taxon>
        <taxon>Mediophyceae</taxon>
        <taxon>Lithodesmiophycidae</taxon>
        <taxon>Lithodesmiales</taxon>
        <taxon>Lithodesmiaceae</taxon>
        <taxon>Ditylum</taxon>
    </lineage>
</organism>
<feature type="domain" description="Protein kinase" evidence="1">
    <location>
        <begin position="292"/>
        <end position="577"/>
    </location>
</feature>
<evidence type="ECO:0000259" key="1">
    <source>
        <dbReference type="PROSITE" id="PS50011"/>
    </source>
</evidence>
<dbReference type="Gene3D" id="1.10.510.10">
    <property type="entry name" value="Transferase(Phosphotransferase) domain 1"/>
    <property type="match status" value="1"/>
</dbReference>
<dbReference type="GO" id="GO:0005524">
    <property type="term" value="F:ATP binding"/>
    <property type="evidence" value="ECO:0007669"/>
    <property type="project" value="InterPro"/>
</dbReference>
<proteinExistence type="predicted"/>
<protein>
    <recommendedName>
        <fullName evidence="1">Protein kinase domain-containing protein</fullName>
    </recommendedName>
</protein>
<dbReference type="Pfam" id="PF00069">
    <property type="entry name" value="Pkinase"/>
    <property type="match status" value="1"/>
</dbReference>
<dbReference type="GO" id="GO:0004672">
    <property type="term" value="F:protein kinase activity"/>
    <property type="evidence" value="ECO:0007669"/>
    <property type="project" value="InterPro"/>
</dbReference>
<dbReference type="SMART" id="SM00220">
    <property type="entry name" value="S_TKc"/>
    <property type="match status" value="1"/>
</dbReference>
<gene>
    <name evidence="2" type="ORF">DBRI1063_LOCUS16439</name>
</gene>
<dbReference type="PROSITE" id="PS50011">
    <property type="entry name" value="PROTEIN_KINASE_DOM"/>
    <property type="match status" value="1"/>
</dbReference>